<evidence type="ECO:0000256" key="1">
    <source>
        <dbReference type="ARBA" id="ARBA00022598"/>
    </source>
</evidence>
<reference evidence="2" key="1">
    <citation type="submission" date="2023-01" db="EMBL/GenBank/DDBJ databases">
        <authorList>
            <person name="Piombo E."/>
        </authorList>
    </citation>
    <scope>NUCLEOTIDE SEQUENCE</scope>
</reference>
<evidence type="ECO:0000313" key="3">
    <source>
        <dbReference type="Proteomes" id="UP001160390"/>
    </source>
</evidence>
<dbReference type="EMBL" id="CABFNP030001209">
    <property type="protein sequence ID" value="CAI6092440.1"/>
    <property type="molecule type" value="Genomic_DNA"/>
</dbReference>
<dbReference type="GO" id="GO:0031177">
    <property type="term" value="F:phosphopantetheine binding"/>
    <property type="evidence" value="ECO:0007669"/>
    <property type="project" value="TreeGrafter"/>
</dbReference>
<dbReference type="PANTHER" id="PTHR45527:SF3">
    <property type="entry name" value="SIDEROPHORE SYNTHETASE (EUROFUNG)"/>
    <property type="match status" value="1"/>
</dbReference>
<evidence type="ECO:0000313" key="2">
    <source>
        <dbReference type="EMBL" id="CAI6092440.1"/>
    </source>
</evidence>
<dbReference type="Gene3D" id="3.30.559.10">
    <property type="entry name" value="Chloramphenicol acetyltransferase-like domain"/>
    <property type="match status" value="1"/>
</dbReference>
<dbReference type="GO" id="GO:0044550">
    <property type="term" value="P:secondary metabolite biosynthetic process"/>
    <property type="evidence" value="ECO:0007669"/>
    <property type="project" value="TreeGrafter"/>
</dbReference>
<dbReference type="GO" id="GO:0043041">
    <property type="term" value="P:amino acid activation for nonribosomal peptide biosynthetic process"/>
    <property type="evidence" value="ECO:0007669"/>
    <property type="project" value="TreeGrafter"/>
</dbReference>
<gene>
    <name evidence="2" type="ORF">CCHLO57077_00017994</name>
</gene>
<sequence>MAEFRTYPLSLECDLKGQAVSVRIRFDSQVMDAQQIERLASHFEHLLRQLCRPETIAKKLGEANLAIFTPSALRGLDVSGLRGLHNLLFIGEDLRRDHFKDIQLDDDKLPAFSLLKLGDKARETREIIANQCNLSASNIQDAFPCTPLQEGLLALTAKRSGDYIARYVYNLRPDLDLENFWKALKAVVSATPILRTRVVDLADHGLVQVVTDLNPVAAFKPWIGTLKEYLDEDRAVGMGLGSIWRKTAFNFDLALILT</sequence>
<dbReference type="InterPro" id="IPR023213">
    <property type="entry name" value="CAT-like_dom_sf"/>
</dbReference>
<dbReference type="GO" id="GO:0005737">
    <property type="term" value="C:cytoplasm"/>
    <property type="evidence" value="ECO:0007669"/>
    <property type="project" value="TreeGrafter"/>
</dbReference>
<proteinExistence type="predicted"/>
<dbReference type="Proteomes" id="UP001160390">
    <property type="component" value="Unassembled WGS sequence"/>
</dbReference>
<dbReference type="Gene3D" id="3.30.559.30">
    <property type="entry name" value="Nonribosomal peptide synthetase, condensation domain"/>
    <property type="match status" value="1"/>
</dbReference>
<name>A0AA35M8F4_9HYPO</name>
<dbReference type="PANTHER" id="PTHR45527">
    <property type="entry name" value="NONRIBOSOMAL PEPTIDE SYNTHETASE"/>
    <property type="match status" value="1"/>
</dbReference>
<organism evidence="2 3">
    <name type="scientific">Clonostachys chloroleuca</name>
    <dbReference type="NCBI Taxonomy" id="1926264"/>
    <lineage>
        <taxon>Eukaryota</taxon>
        <taxon>Fungi</taxon>
        <taxon>Dikarya</taxon>
        <taxon>Ascomycota</taxon>
        <taxon>Pezizomycotina</taxon>
        <taxon>Sordariomycetes</taxon>
        <taxon>Hypocreomycetidae</taxon>
        <taxon>Hypocreales</taxon>
        <taxon>Bionectriaceae</taxon>
        <taxon>Clonostachys</taxon>
    </lineage>
</organism>
<dbReference type="GO" id="GO:0016874">
    <property type="term" value="F:ligase activity"/>
    <property type="evidence" value="ECO:0007669"/>
    <property type="project" value="UniProtKB-KW"/>
</dbReference>
<keyword evidence="1" id="KW-0436">Ligase</keyword>
<dbReference type="SUPFAM" id="SSF52777">
    <property type="entry name" value="CoA-dependent acyltransferases"/>
    <property type="match status" value="2"/>
</dbReference>
<accession>A0AA35M8F4</accession>
<protein>
    <submittedName>
        <fullName evidence="2">Uncharacterized protein</fullName>
    </submittedName>
</protein>
<keyword evidence="3" id="KW-1185">Reference proteome</keyword>
<dbReference type="AlphaFoldDB" id="A0AA35M8F4"/>
<comment type="caution">
    <text evidence="2">The sequence shown here is derived from an EMBL/GenBank/DDBJ whole genome shotgun (WGS) entry which is preliminary data.</text>
</comment>